<evidence type="ECO:0000313" key="2">
    <source>
        <dbReference type="Proteomes" id="UP001152523"/>
    </source>
</evidence>
<dbReference type="AlphaFoldDB" id="A0AAV0DMU6"/>
<accession>A0AAV0DMU6</accession>
<reference evidence="1" key="1">
    <citation type="submission" date="2022-07" db="EMBL/GenBank/DDBJ databases">
        <authorList>
            <person name="Macas J."/>
            <person name="Novak P."/>
            <person name="Neumann P."/>
        </authorList>
    </citation>
    <scope>NUCLEOTIDE SEQUENCE</scope>
</reference>
<gene>
    <name evidence="1" type="ORF">CEPIT_LOCUS16878</name>
</gene>
<sequence length="54" mass="5587">MAIAIAIRKSTVITCRRRSTCLLHRSTTVEVIFAAADGGLASTVARSVGAVAGR</sequence>
<organism evidence="1 2">
    <name type="scientific">Cuscuta epithymum</name>
    <dbReference type="NCBI Taxonomy" id="186058"/>
    <lineage>
        <taxon>Eukaryota</taxon>
        <taxon>Viridiplantae</taxon>
        <taxon>Streptophyta</taxon>
        <taxon>Embryophyta</taxon>
        <taxon>Tracheophyta</taxon>
        <taxon>Spermatophyta</taxon>
        <taxon>Magnoliopsida</taxon>
        <taxon>eudicotyledons</taxon>
        <taxon>Gunneridae</taxon>
        <taxon>Pentapetalae</taxon>
        <taxon>asterids</taxon>
        <taxon>lamiids</taxon>
        <taxon>Solanales</taxon>
        <taxon>Convolvulaceae</taxon>
        <taxon>Cuscuteae</taxon>
        <taxon>Cuscuta</taxon>
        <taxon>Cuscuta subgen. Cuscuta</taxon>
    </lineage>
</organism>
<protein>
    <submittedName>
        <fullName evidence="1">Uncharacterized protein</fullName>
    </submittedName>
</protein>
<keyword evidence="2" id="KW-1185">Reference proteome</keyword>
<proteinExistence type="predicted"/>
<comment type="caution">
    <text evidence="1">The sequence shown here is derived from an EMBL/GenBank/DDBJ whole genome shotgun (WGS) entry which is preliminary data.</text>
</comment>
<dbReference type="Proteomes" id="UP001152523">
    <property type="component" value="Unassembled WGS sequence"/>
</dbReference>
<name>A0AAV0DMU6_9ASTE</name>
<dbReference type="EMBL" id="CAMAPF010000128">
    <property type="protein sequence ID" value="CAH9104708.1"/>
    <property type="molecule type" value="Genomic_DNA"/>
</dbReference>
<evidence type="ECO:0000313" key="1">
    <source>
        <dbReference type="EMBL" id="CAH9104708.1"/>
    </source>
</evidence>